<dbReference type="Pfam" id="PF12776">
    <property type="entry name" value="Myb_DNA-bind_3"/>
    <property type="match status" value="1"/>
</dbReference>
<dbReference type="PANTHER" id="PTHR31704">
    <property type="entry name" value="MYB/SANT-LIKE DNA-BINDING DOMAIN PROTEIN-RELATED"/>
    <property type="match status" value="1"/>
</dbReference>
<sequence>MKPSLRASLELTFSPLGTSLPPLWVSAFTVLDGKRNGGFLRKEGFDAVIEQLAEMGKVVTHSQFKNKWDHLRKLWKAWKECFSETGLGYDLVIGIIKASDEWWTRKACPKALTYKNKILPNVKSMEIMFEGTVATGKNAFCMSGEIPMQCTEGSGDSTNSKEFVDP</sequence>
<accession>A0AAW2E393</accession>
<dbReference type="EMBL" id="JAZDWU010000001">
    <property type="protein sequence ID" value="KAL0016258.1"/>
    <property type="molecule type" value="Genomic_DNA"/>
</dbReference>
<proteinExistence type="predicted"/>
<evidence type="ECO:0000259" key="1">
    <source>
        <dbReference type="Pfam" id="PF12776"/>
    </source>
</evidence>
<dbReference type="InterPro" id="IPR024752">
    <property type="entry name" value="Myb/SANT-like_dom"/>
</dbReference>
<reference evidence="2 3" key="1">
    <citation type="submission" date="2024-01" db="EMBL/GenBank/DDBJ databases">
        <title>A telomere-to-telomere, gap-free genome of sweet tea (Lithocarpus litseifolius).</title>
        <authorList>
            <person name="Zhou J."/>
        </authorList>
    </citation>
    <scope>NUCLEOTIDE SEQUENCE [LARGE SCALE GENOMIC DNA]</scope>
    <source>
        <strain evidence="2">Zhou-2022a</strain>
        <tissue evidence="2">Leaf</tissue>
    </source>
</reference>
<protein>
    <recommendedName>
        <fullName evidence="1">Myb/SANT-like domain-containing protein</fullName>
    </recommendedName>
</protein>
<feature type="domain" description="Myb/SANT-like" evidence="1">
    <location>
        <begin position="32"/>
        <end position="105"/>
    </location>
</feature>
<dbReference type="AlphaFoldDB" id="A0AAW2E393"/>
<dbReference type="PANTHER" id="PTHR31704:SF37">
    <property type="entry name" value="HEAT SHOCK PROTEIN"/>
    <property type="match status" value="1"/>
</dbReference>
<evidence type="ECO:0000313" key="3">
    <source>
        <dbReference type="Proteomes" id="UP001459277"/>
    </source>
</evidence>
<evidence type="ECO:0000313" key="2">
    <source>
        <dbReference type="EMBL" id="KAL0016258.1"/>
    </source>
</evidence>
<keyword evidence="3" id="KW-1185">Reference proteome</keyword>
<comment type="caution">
    <text evidence="2">The sequence shown here is derived from an EMBL/GenBank/DDBJ whole genome shotgun (WGS) entry which is preliminary data.</text>
</comment>
<dbReference type="Proteomes" id="UP001459277">
    <property type="component" value="Unassembled WGS sequence"/>
</dbReference>
<gene>
    <name evidence="2" type="ORF">SO802_003327</name>
</gene>
<organism evidence="2 3">
    <name type="scientific">Lithocarpus litseifolius</name>
    <dbReference type="NCBI Taxonomy" id="425828"/>
    <lineage>
        <taxon>Eukaryota</taxon>
        <taxon>Viridiplantae</taxon>
        <taxon>Streptophyta</taxon>
        <taxon>Embryophyta</taxon>
        <taxon>Tracheophyta</taxon>
        <taxon>Spermatophyta</taxon>
        <taxon>Magnoliopsida</taxon>
        <taxon>eudicotyledons</taxon>
        <taxon>Gunneridae</taxon>
        <taxon>Pentapetalae</taxon>
        <taxon>rosids</taxon>
        <taxon>fabids</taxon>
        <taxon>Fagales</taxon>
        <taxon>Fagaceae</taxon>
        <taxon>Lithocarpus</taxon>
    </lineage>
</organism>
<name>A0AAW2E393_9ROSI</name>